<evidence type="ECO:0000256" key="1">
    <source>
        <dbReference type="ARBA" id="ARBA00022490"/>
    </source>
</evidence>
<dbReference type="PANTHER" id="PTHR30562">
    <property type="entry name" value="UVRC/OXIDOREDUCTASE"/>
    <property type="match status" value="1"/>
</dbReference>
<dbReference type="InterPro" id="IPR047296">
    <property type="entry name" value="GIY-YIG_UvrC_Cho"/>
</dbReference>
<keyword evidence="6" id="KW-0175">Coiled coil</keyword>
<name>A0A1G1Y485_9BACT</name>
<comment type="caution">
    <text evidence="10">The sequence shown here is derived from an EMBL/GenBank/DDBJ whole genome shotgun (WGS) entry which is preliminary data.</text>
</comment>
<keyword evidence="1" id="KW-0963">Cytoplasm</keyword>
<accession>A0A1G1Y485</accession>
<keyword evidence="5" id="KW-0234">DNA repair</keyword>
<dbReference type="Gene3D" id="4.10.860.10">
    <property type="entry name" value="UVR domain"/>
    <property type="match status" value="1"/>
</dbReference>
<evidence type="ECO:0000256" key="3">
    <source>
        <dbReference type="ARBA" id="ARBA00022769"/>
    </source>
</evidence>
<dbReference type="InterPro" id="IPR036876">
    <property type="entry name" value="UVR_dom_sf"/>
</dbReference>
<dbReference type="Pfam" id="PF22920">
    <property type="entry name" value="UvrC_RNaseH"/>
    <property type="match status" value="1"/>
</dbReference>
<organism evidence="10 11">
    <name type="scientific">Candidatus Buchananbacteria bacterium RIFCSPHIGHO2_02_FULL_38_8</name>
    <dbReference type="NCBI Taxonomy" id="1797538"/>
    <lineage>
        <taxon>Bacteria</taxon>
        <taxon>Candidatus Buchananiibacteriota</taxon>
    </lineage>
</organism>
<dbReference type="InterPro" id="IPR035901">
    <property type="entry name" value="GIY-YIG_endonuc_sf"/>
</dbReference>
<dbReference type="GO" id="GO:0009381">
    <property type="term" value="F:excinuclease ABC activity"/>
    <property type="evidence" value="ECO:0007669"/>
    <property type="project" value="InterPro"/>
</dbReference>
<evidence type="ECO:0000313" key="11">
    <source>
        <dbReference type="Proteomes" id="UP000178747"/>
    </source>
</evidence>
<dbReference type="PROSITE" id="PS50165">
    <property type="entry name" value="UVRC"/>
    <property type="match status" value="1"/>
</dbReference>
<dbReference type="Gene3D" id="3.30.420.340">
    <property type="entry name" value="UvrC, RNAse H endonuclease domain"/>
    <property type="match status" value="1"/>
</dbReference>
<dbReference type="EMBL" id="MHIH01000053">
    <property type="protein sequence ID" value="OGY47139.1"/>
    <property type="molecule type" value="Genomic_DNA"/>
</dbReference>
<dbReference type="Proteomes" id="UP000178747">
    <property type="component" value="Unassembled WGS sequence"/>
</dbReference>
<dbReference type="InterPro" id="IPR001162">
    <property type="entry name" value="UvrC_RNase_H_dom"/>
</dbReference>
<feature type="domain" description="GIY-YIG" evidence="8">
    <location>
        <begin position="13"/>
        <end position="91"/>
    </location>
</feature>
<evidence type="ECO:0000256" key="5">
    <source>
        <dbReference type="ARBA" id="ARBA00023204"/>
    </source>
</evidence>
<feature type="coiled-coil region" evidence="6">
    <location>
        <begin position="176"/>
        <end position="244"/>
    </location>
</feature>
<keyword evidence="4" id="KW-0267">Excision nuclease</keyword>
<dbReference type="SUPFAM" id="SSF82771">
    <property type="entry name" value="GIY-YIG endonuclease"/>
    <property type="match status" value="1"/>
</dbReference>
<dbReference type="InterPro" id="IPR004791">
    <property type="entry name" value="UvrC"/>
</dbReference>
<dbReference type="Pfam" id="PF02151">
    <property type="entry name" value="UVR"/>
    <property type="match status" value="1"/>
</dbReference>
<dbReference type="Pfam" id="PF08459">
    <property type="entry name" value="UvrC_RNaseH_dom"/>
    <property type="match status" value="1"/>
</dbReference>
<evidence type="ECO:0000256" key="2">
    <source>
        <dbReference type="ARBA" id="ARBA00022763"/>
    </source>
</evidence>
<dbReference type="Gene3D" id="3.40.1440.10">
    <property type="entry name" value="GIY-YIG endonuclease"/>
    <property type="match status" value="1"/>
</dbReference>
<dbReference type="Pfam" id="PF01541">
    <property type="entry name" value="GIY-YIG"/>
    <property type="match status" value="1"/>
</dbReference>
<dbReference type="GO" id="GO:0009380">
    <property type="term" value="C:excinuclease repair complex"/>
    <property type="evidence" value="ECO:0007669"/>
    <property type="project" value="InterPro"/>
</dbReference>
<feature type="domain" description="UvrC family homology region profile" evidence="9">
    <location>
        <begin position="246"/>
        <end position="474"/>
    </location>
</feature>
<proteinExistence type="predicted"/>
<protein>
    <submittedName>
        <fullName evidence="10">Excinuclease ABC subunit C</fullName>
    </submittedName>
</protein>
<evidence type="ECO:0000256" key="4">
    <source>
        <dbReference type="ARBA" id="ARBA00022881"/>
    </source>
</evidence>
<gene>
    <name evidence="10" type="ORF">A3J62_01805</name>
</gene>
<dbReference type="SMART" id="SM00465">
    <property type="entry name" value="GIYc"/>
    <property type="match status" value="1"/>
</dbReference>
<dbReference type="PROSITE" id="PS50151">
    <property type="entry name" value="UVR"/>
    <property type="match status" value="1"/>
</dbReference>
<evidence type="ECO:0000259" key="7">
    <source>
        <dbReference type="PROSITE" id="PS50151"/>
    </source>
</evidence>
<dbReference type="GO" id="GO:0006289">
    <property type="term" value="P:nucleotide-excision repair"/>
    <property type="evidence" value="ECO:0007669"/>
    <property type="project" value="InterPro"/>
</dbReference>
<dbReference type="AlphaFoldDB" id="A0A1G1Y485"/>
<feature type="domain" description="UVR" evidence="7">
    <location>
        <begin position="195"/>
        <end position="230"/>
    </location>
</feature>
<dbReference type="NCBIfam" id="TIGR00194">
    <property type="entry name" value="uvrC"/>
    <property type="match status" value="1"/>
</dbReference>
<dbReference type="PROSITE" id="PS50164">
    <property type="entry name" value="GIY_YIG"/>
    <property type="match status" value="1"/>
</dbReference>
<evidence type="ECO:0000259" key="8">
    <source>
        <dbReference type="PROSITE" id="PS50164"/>
    </source>
</evidence>
<dbReference type="InterPro" id="IPR050066">
    <property type="entry name" value="UvrABC_protein_C"/>
</dbReference>
<reference evidence="10 11" key="1">
    <citation type="journal article" date="2016" name="Nat. Commun.">
        <title>Thousands of microbial genomes shed light on interconnected biogeochemical processes in an aquifer system.</title>
        <authorList>
            <person name="Anantharaman K."/>
            <person name="Brown C.T."/>
            <person name="Hug L.A."/>
            <person name="Sharon I."/>
            <person name="Castelle C.J."/>
            <person name="Probst A.J."/>
            <person name="Thomas B.C."/>
            <person name="Singh A."/>
            <person name="Wilkins M.J."/>
            <person name="Karaoz U."/>
            <person name="Brodie E.L."/>
            <person name="Williams K.H."/>
            <person name="Hubbard S.S."/>
            <person name="Banfield J.F."/>
        </authorList>
    </citation>
    <scope>NUCLEOTIDE SEQUENCE [LARGE SCALE GENOMIC DNA]</scope>
</reference>
<dbReference type="PANTHER" id="PTHR30562:SF1">
    <property type="entry name" value="UVRABC SYSTEM PROTEIN C"/>
    <property type="match status" value="1"/>
</dbReference>
<dbReference type="FunFam" id="3.40.1440.10:FF:000001">
    <property type="entry name" value="UvrABC system protein C"/>
    <property type="match status" value="1"/>
</dbReference>
<evidence type="ECO:0000256" key="6">
    <source>
        <dbReference type="SAM" id="Coils"/>
    </source>
</evidence>
<dbReference type="CDD" id="cd10434">
    <property type="entry name" value="GIY-YIG_UvrC_Cho"/>
    <property type="match status" value="1"/>
</dbReference>
<dbReference type="InterPro" id="IPR038476">
    <property type="entry name" value="UvrC_RNase_H_dom_sf"/>
</dbReference>
<dbReference type="InterPro" id="IPR000305">
    <property type="entry name" value="GIY-YIG_endonuc"/>
</dbReference>
<dbReference type="SUPFAM" id="SSF46600">
    <property type="entry name" value="C-terminal UvrC-binding domain of UvrB"/>
    <property type="match status" value="1"/>
</dbReference>
<keyword evidence="3" id="KW-0228">DNA excision</keyword>
<sequence length="539" mass="62825">MSSLSHKLAYLSNNPGCYLFKNKASKIIYIGKARNLKKRVKSYWQKNSEDIKTRKLVEEIADFDFIITDTEVEALLLEAKLIKENQPKYNMELKGGVRYAYIKITNEDFPRLETARTFKRSDKIYGPFALASTRKNLIRLANSLFKLRTEKRKSDQVGNKYRIRCSTAPWLRLVTKEEYQRDIAKAEMLLKGETKNLIKELEEEMNNFSQDQQFELAKLRRDQIQALENLAQEQKVQLRKAYDQDVISYVKLANKFVVQLFNINKGVVSGRKEFKFKIHRSEEFLFDFLTQYYYSNEIPQEIIIPAKIKDQKILENYLTKLSGRKTEITIPQKGDKLKLLELVKKNITASLERGDSALFELQLKLSLPRLPIVIECFDVSNLGANQMVGSMVYFENGRPDKNNYRRFKIKYQRDQSDFDAMNEIVFRRYYRLKKEDSATAKARLANRAFAGRVFPDLILVDGGKPQLTAARGALRSLGLELPLAALAKKQEELFLPGAKYPLRLPKKSDALHLIQKIRDEAHRFAIAYHRLLRNNDFRD</sequence>
<keyword evidence="2" id="KW-0227">DNA damage</keyword>
<dbReference type="InterPro" id="IPR001943">
    <property type="entry name" value="UVR_dom"/>
</dbReference>
<evidence type="ECO:0000259" key="9">
    <source>
        <dbReference type="PROSITE" id="PS50165"/>
    </source>
</evidence>
<evidence type="ECO:0000313" key="10">
    <source>
        <dbReference type="EMBL" id="OGY47139.1"/>
    </source>
</evidence>